<evidence type="ECO:0000313" key="8">
    <source>
        <dbReference type="Proteomes" id="UP001392437"/>
    </source>
</evidence>
<feature type="signal peptide" evidence="6">
    <location>
        <begin position="1"/>
        <end position="20"/>
    </location>
</feature>
<reference evidence="7 8" key="1">
    <citation type="submission" date="2023-01" db="EMBL/GenBank/DDBJ databases">
        <title>Analysis of 21 Apiospora genomes using comparative genomics revels a genus with tremendous synthesis potential of carbohydrate active enzymes and secondary metabolites.</title>
        <authorList>
            <person name="Sorensen T."/>
        </authorList>
    </citation>
    <scope>NUCLEOTIDE SEQUENCE [LARGE SCALE GENOMIC DNA]</scope>
    <source>
        <strain evidence="7 8">CBS 117206</strain>
    </source>
</reference>
<keyword evidence="5" id="KW-0456">Lyase</keyword>
<keyword evidence="6" id="KW-0732">Signal</keyword>
<keyword evidence="1" id="KW-0540">Nuclease</keyword>
<keyword evidence="8" id="KW-1185">Reference proteome</keyword>
<evidence type="ECO:0000256" key="2">
    <source>
        <dbReference type="ARBA" id="ARBA00022759"/>
    </source>
</evidence>
<dbReference type="SUPFAM" id="SSF53933">
    <property type="entry name" value="Microbial ribonucleases"/>
    <property type="match status" value="1"/>
</dbReference>
<evidence type="ECO:0000256" key="6">
    <source>
        <dbReference type="SAM" id="SignalP"/>
    </source>
</evidence>
<dbReference type="PANTHER" id="PTHR42104">
    <property type="entry name" value="EXTRACELLULAR GUANYL-SPECIFIC RIBONUCLEASE RNTA (AFU_ORTHOLOGUE AFUA_4G03230)"/>
    <property type="match status" value="1"/>
</dbReference>
<keyword evidence="2" id="KW-0255">Endonuclease</keyword>
<proteinExistence type="predicted"/>
<dbReference type="GO" id="GO:0016787">
    <property type="term" value="F:hydrolase activity"/>
    <property type="evidence" value="ECO:0007669"/>
    <property type="project" value="UniProtKB-KW"/>
</dbReference>
<feature type="chain" id="PRO_5043710192" evidence="6">
    <location>
        <begin position="21"/>
        <end position="183"/>
    </location>
</feature>
<dbReference type="GO" id="GO:0046589">
    <property type="term" value="F:ribonuclease T1 activity"/>
    <property type="evidence" value="ECO:0007669"/>
    <property type="project" value="UniProtKB-EC"/>
</dbReference>
<comment type="caution">
    <text evidence="7">The sequence shown here is derived from an EMBL/GenBank/DDBJ whole genome shotgun (WGS) entry which is preliminary data.</text>
</comment>
<dbReference type="GO" id="GO:0003723">
    <property type="term" value="F:RNA binding"/>
    <property type="evidence" value="ECO:0007669"/>
    <property type="project" value="InterPro"/>
</dbReference>
<dbReference type="Pfam" id="PF00545">
    <property type="entry name" value="Ribonuclease"/>
    <property type="match status" value="1"/>
</dbReference>
<dbReference type="Gene3D" id="3.10.450.30">
    <property type="entry name" value="Microbial ribonucleases"/>
    <property type="match status" value="1"/>
</dbReference>
<evidence type="ECO:0000256" key="4">
    <source>
        <dbReference type="ARBA" id="ARBA00023157"/>
    </source>
</evidence>
<gene>
    <name evidence="7" type="ORF">PG999_000277</name>
</gene>
<dbReference type="InterPro" id="IPR016191">
    <property type="entry name" value="Ribonuclease/ribotoxin"/>
</dbReference>
<organism evidence="7 8">
    <name type="scientific">Apiospora kogelbergensis</name>
    <dbReference type="NCBI Taxonomy" id="1337665"/>
    <lineage>
        <taxon>Eukaryota</taxon>
        <taxon>Fungi</taxon>
        <taxon>Dikarya</taxon>
        <taxon>Ascomycota</taxon>
        <taxon>Pezizomycotina</taxon>
        <taxon>Sordariomycetes</taxon>
        <taxon>Xylariomycetidae</taxon>
        <taxon>Amphisphaeriales</taxon>
        <taxon>Apiosporaceae</taxon>
        <taxon>Apiospora</taxon>
    </lineage>
</organism>
<dbReference type="AlphaFoldDB" id="A0AAW0RBC8"/>
<sequence>MISPRTLITTVLALASMVSANPLSDVDDLAIPEVSSSNNADAGASELLSRAASKYACPAAMNGPGYNWPAHTFSSRQAEAALKTAERYQQRKGMSWKPKSVDYPHFYKDFEKFDFQCGKNKAEFPIQMDGKVAVAGTPDVRQVPDRIIYEYTWLKVGRNKSLKTRICGVIRHGPGNFVNCPAK</sequence>
<name>A0AAW0RBC8_9PEZI</name>
<accession>A0AAW0RBC8</accession>
<dbReference type="EMBL" id="JAQQWP010000001">
    <property type="protein sequence ID" value="KAK8132104.1"/>
    <property type="molecule type" value="Genomic_DNA"/>
</dbReference>
<keyword evidence="3" id="KW-0378">Hydrolase</keyword>
<evidence type="ECO:0000256" key="1">
    <source>
        <dbReference type="ARBA" id="ARBA00022722"/>
    </source>
</evidence>
<dbReference type="InterPro" id="IPR000026">
    <property type="entry name" value="N1-like"/>
</dbReference>
<protein>
    <submittedName>
        <fullName evidence="7">Uncharacterized protein</fullName>
    </submittedName>
</protein>
<dbReference type="Proteomes" id="UP001392437">
    <property type="component" value="Unassembled WGS sequence"/>
</dbReference>
<evidence type="ECO:0000256" key="3">
    <source>
        <dbReference type="ARBA" id="ARBA00022801"/>
    </source>
</evidence>
<evidence type="ECO:0000256" key="5">
    <source>
        <dbReference type="ARBA" id="ARBA00023239"/>
    </source>
</evidence>
<keyword evidence="4" id="KW-1015">Disulfide bond</keyword>
<evidence type="ECO:0000313" key="7">
    <source>
        <dbReference type="EMBL" id="KAK8132104.1"/>
    </source>
</evidence>
<dbReference type="PANTHER" id="PTHR42104:SF2">
    <property type="entry name" value="GUANYL-SPECIFIC RIBONUCLEASE, PUTATIVE (AFU_ORTHOLOGUE AFUA_4G01200)-RELATED"/>
    <property type="match status" value="1"/>
</dbReference>